<dbReference type="Pfam" id="PF01435">
    <property type="entry name" value="Peptidase_M48"/>
    <property type="match status" value="1"/>
</dbReference>
<keyword evidence="2" id="KW-0479">Metal-binding</keyword>
<evidence type="ECO:0000256" key="4">
    <source>
        <dbReference type="ARBA" id="ARBA00022833"/>
    </source>
</evidence>
<keyword evidence="7" id="KW-0812">Transmembrane</keyword>
<dbReference type="PANTHER" id="PTHR34978:SF3">
    <property type="entry name" value="SLR0241 PROTEIN"/>
    <property type="match status" value="1"/>
</dbReference>
<dbReference type="GO" id="GO:0006508">
    <property type="term" value="P:proteolysis"/>
    <property type="evidence" value="ECO:0007669"/>
    <property type="project" value="UniProtKB-KW"/>
</dbReference>
<proteinExistence type="inferred from homology"/>
<feature type="domain" description="Peptidase M48" evidence="8">
    <location>
        <begin position="123"/>
        <end position="196"/>
    </location>
</feature>
<dbReference type="Proteomes" id="UP000199013">
    <property type="component" value="Unassembled WGS sequence"/>
</dbReference>
<keyword evidence="1 6" id="KW-0645">Protease</keyword>
<organism evidence="9 10">
    <name type="scientific">Candidatus Protofrankia californiensis</name>
    <dbReference type="NCBI Taxonomy" id="1839754"/>
    <lineage>
        <taxon>Bacteria</taxon>
        <taxon>Bacillati</taxon>
        <taxon>Actinomycetota</taxon>
        <taxon>Actinomycetes</taxon>
        <taxon>Frankiales</taxon>
        <taxon>Frankiaceae</taxon>
        <taxon>Protofrankia</taxon>
    </lineage>
</organism>
<dbReference type="CDD" id="cd07326">
    <property type="entry name" value="M56_BlaR1_MecR1_like"/>
    <property type="match status" value="1"/>
</dbReference>
<evidence type="ECO:0000259" key="8">
    <source>
        <dbReference type="Pfam" id="PF01435"/>
    </source>
</evidence>
<evidence type="ECO:0000256" key="1">
    <source>
        <dbReference type="ARBA" id="ARBA00022670"/>
    </source>
</evidence>
<evidence type="ECO:0000313" key="10">
    <source>
        <dbReference type="Proteomes" id="UP000199013"/>
    </source>
</evidence>
<keyword evidence="7" id="KW-1133">Transmembrane helix</keyword>
<keyword evidence="4 6" id="KW-0862">Zinc</keyword>
<feature type="transmembrane region" description="Helical" evidence="7">
    <location>
        <begin position="34"/>
        <end position="59"/>
    </location>
</feature>
<keyword evidence="5 6" id="KW-0482">Metalloprotease</keyword>
<dbReference type="InterPro" id="IPR001915">
    <property type="entry name" value="Peptidase_M48"/>
</dbReference>
<evidence type="ECO:0000256" key="6">
    <source>
        <dbReference type="RuleBase" id="RU003983"/>
    </source>
</evidence>
<evidence type="ECO:0000256" key="3">
    <source>
        <dbReference type="ARBA" id="ARBA00022801"/>
    </source>
</evidence>
<evidence type="ECO:0000256" key="2">
    <source>
        <dbReference type="ARBA" id="ARBA00022723"/>
    </source>
</evidence>
<evidence type="ECO:0000256" key="5">
    <source>
        <dbReference type="ARBA" id="ARBA00023049"/>
    </source>
</evidence>
<comment type="cofactor">
    <cofactor evidence="6">
        <name>Zn(2+)</name>
        <dbReference type="ChEBI" id="CHEBI:29105"/>
    </cofactor>
    <text evidence="6">Binds 1 zinc ion per subunit.</text>
</comment>
<name>A0A1C3PFX7_9ACTN</name>
<evidence type="ECO:0000313" key="9">
    <source>
        <dbReference type="EMBL" id="SBW28742.1"/>
    </source>
</evidence>
<sequence>MTVAITLLAYAAALGAAAPRLLGRASWPDRAPRLAIAVWQAVSVSALAAAALAGLVLAVPSARLSTDLAALLRTCVLSLQASYATPGGAGIAGAGLTLTATLLLRVGYCAGRGLCRSARARRRHARTLAVLARPTPGLGAVVVDHPTAAVYCLPGRARRVVLTSAAVAVLRPDQLHAVLAHERAHLAGRHHLVVAGADACARAFPAVPLFTTAHREIIRLVELAADDAATRRHARLSVAAALAALASSASPGAGLAAGGPTALGRVRRLLQPAHPLGVARTAIGAALVAAVLLTPLVVAAAPAWAAAHTASCPLSAIGTPA</sequence>
<gene>
    <name evidence="9" type="ORF">FDG2_5937</name>
</gene>
<keyword evidence="3 6" id="KW-0378">Hydrolase</keyword>
<keyword evidence="7" id="KW-0472">Membrane</keyword>
<accession>A0A1C3PFX7</accession>
<dbReference type="EMBL" id="FLUV01002457">
    <property type="protein sequence ID" value="SBW28742.1"/>
    <property type="molecule type" value="Genomic_DNA"/>
</dbReference>
<dbReference type="AlphaFoldDB" id="A0A1C3PFX7"/>
<dbReference type="GO" id="GO:0004222">
    <property type="term" value="F:metalloendopeptidase activity"/>
    <property type="evidence" value="ECO:0007669"/>
    <property type="project" value="InterPro"/>
</dbReference>
<protein>
    <submittedName>
        <fullName evidence="9">Peptidase M48</fullName>
    </submittedName>
</protein>
<reference evidence="10" key="1">
    <citation type="submission" date="2016-02" db="EMBL/GenBank/DDBJ databases">
        <authorList>
            <person name="Wibberg D."/>
        </authorList>
    </citation>
    <scope>NUCLEOTIDE SEQUENCE [LARGE SCALE GENOMIC DNA]</scope>
</reference>
<dbReference type="GO" id="GO:0046872">
    <property type="term" value="F:metal ion binding"/>
    <property type="evidence" value="ECO:0007669"/>
    <property type="project" value="UniProtKB-KW"/>
</dbReference>
<keyword evidence="10" id="KW-1185">Reference proteome</keyword>
<feature type="transmembrane region" description="Helical" evidence="7">
    <location>
        <begin position="277"/>
        <end position="305"/>
    </location>
</feature>
<evidence type="ECO:0000256" key="7">
    <source>
        <dbReference type="SAM" id="Phobius"/>
    </source>
</evidence>
<comment type="similarity">
    <text evidence="6">Belongs to the peptidase M48 family.</text>
</comment>
<dbReference type="InterPro" id="IPR052173">
    <property type="entry name" value="Beta-lactam_resp_regulator"/>
</dbReference>
<dbReference type="Gene3D" id="3.30.2010.10">
    <property type="entry name" value="Metalloproteases ('zincins'), catalytic domain"/>
    <property type="match status" value="1"/>
</dbReference>
<dbReference type="PANTHER" id="PTHR34978">
    <property type="entry name" value="POSSIBLE SENSOR-TRANSDUCER PROTEIN BLAR"/>
    <property type="match status" value="1"/>
</dbReference>